<dbReference type="EMBL" id="NBNE01002216">
    <property type="protein sequence ID" value="OWZ11135.1"/>
    <property type="molecule type" value="Genomic_DNA"/>
</dbReference>
<evidence type="ECO:0008006" key="3">
    <source>
        <dbReference type="Google" id="ProtNLM"/>
    </source>
</evidence>
<sequence>MFNTRAFEIALRTSVTGWSHDKLRCEKKSFLRIYRVVHAAWSREPGPYIKNTFIKRVVLSMLYLAKGGTMDQAATVGISRPGSVVYINATLDVLSAMAKSMISMPPAEELAAFEDGFYATAGFPDTIGAVDGTLVRIARPHDFEGWYCRKYFPAAGLHNMLTLIRDRLPIHDEDPLLQDVPAPVSEDPVRKEHAVCHQQGIAKRYDIADILMRYR</sequence>
<dbReference type="Proteomes" id="UP000198211">
    <property type="component" value="Unassembled WGS sequence"/>
</dbReference>
<organism evidence="1 2">
    <name type="scientific">Phytophthora megakarya</name>
    <dbReference type="NCBI Taxonomy" id="4795"/>
    <lineage>
        <taxon>Eukaryota</taxon>
        <taxon>Sar</taxon>
        <taxon>Stramenopiles</taxon>
        <taxon>Oomycota</taxon>
        <taxon>Peronosporomycetes</taxon>
        <taxon>Peronosporales</taxon>
        <taxon>Peronosporaceae</taxon>
        <taxon>Phytophthora</taxon>
    </lineage>
</organism>
<evidence type="ECO:0000313" key="2">
    <source>
        <dbReference type="Proteomes" id="UP000198211"/>
    </source>
</evidence>
<accession>A0A225W0L8</accession>
<protein>
    <recommendedName>
        <fullName evidence="3">DDE Tnp4 domain-containing protein</fullName>
    </recommendedName>
</protein>
<keyword evidence="2" id="KW-1185">Reference proteome</keyword>
<comment type="caution">
    <text evidence="1">The sequence shown here is derived from an EMBL/GenBank/DDBJ whole genome shotgun (WGS) entry which is preliminary data.</text>
</comment>
<name>A0A225W0L8_9STRA</name>
<dbReference type="OrthoDB" id="104159at2759"/>
<evidence type="ECO:0000313" key="1">
    <source>
        <dbReference type="EMBL" id="OWZ11135.1"/>
    </source>
</evidence>
<gene>
    <name evidence="1" type="ORF">PHMEG_00015888</name>
</gene>
<proteinExistence type="predicted"/>
<reference evidence="2" key="1">
    <citation type="submission" date="2017-03" db="EMBL/GenBank/DDBJ databases">
        <title>Phytopthora megakarya and P. palmivora, two closely related causual agents of cacao black pod achieved similar genome size and gene model numbers by different mechanisms.</title>
        <authorList>
            <person name="Ali S."/>
            <person name="Shao J."/>
            <person name="Larry D.J."/>
            <person name="Kronmiller B."/>
            <person name="Shen D."/>
            <person name="Strem M.D."/>
            <person name="Melnick R.L."/>
            <person name="Guiltinan M.J."/>
            <person name="Tyler B.M."/>
            <person name="Meinhardt L.W."/>
            <person name="Bailey B.A."/>
        </authorList>
    </citation>
    <scope>NUCLEOTIDE SEQUENCE [LARGE SCALE GENOMIC DNA]</scope>
    <source>
        <strain evidence="2">zdho120</strain>
    </source>
</reference>
<dbReference type="AlphaFoldDB" id="A0A225W0L8"/>